<feature type="transmembrane region" description="Helical" evidence="1">
    <location>
        <begin position="92"/>
        <end position="120"/>
    </location>
</feature>
<accession>A0A0P1F0F7</accession>
<keyword evidence="1" id="KW-0812">Transmembrane</keyword>
<feature type="transmembrane region" description="Helical" evidence="1">
    <location>
        <begin position="53"/>
        <end position="72"/>
    </location>
</feature>
<evidence type="ECO:0008006" key="5">
    <source>
        <dbReference type="Google" id="ProtNLM"/>
    </source>
</evidence>
<feature type="transmembrane region" description="Helical" evidence="1">
    <location>
        <begin position="140"/>
        <end position="170"/>
    </location>
</feature>
<evidence type="ECO:0000256" key="2">
    <source>
        <dbReference type="SAM" id="SignalP"/>
    </source>
</evidence>
<evidence type="ECO:0000256" key="1">
    <source>
        <dbReference type="SAM" id="Phobius"/>
    </source>
</evidence>
<proteinExistence type="predicted"/>
<sequence>MNKTFPLLAVLLMVLLPGVAVSQVDPATMLAGTSESEILIERRWTQFRGRQELYFFTLDVIVTVILTGLIVYHPVRRRARRSVSDIVMPRLFFLYALVGMAVGFLVVQHGSMIGFVIFGIGALLRFRSNMDDPVDTVEMIIVTVLGLAVGLGLPLMATLVAVVCWCFIWLGGRNKGVEISLKASDEKHSLNVSGAIEAMAADAGWKLVRKHHVPGKSRVSLLFITSGGLSEARIEEMINDLVPEKVELKLNL</sequence>
<feature type="chain" id="PRO_5006062139" description="DUF4956 domain-containing protein" evidence="2">
    <location>
        <begin position="23"/>
        <end position="252"/>
    </location>
</feature>
<dbReference type="EMBL" id="CYPU01000016">
    <property type="protein sequence ID" value="CUH46682.1"/>
    <property type="molecule type" value="Genomic_DNA"/>
</dbReference>
<keyword evidence="1" id="KW-1133">Transmembrane helix</keyword>
<dbReference type="AlphaFoldDB" id="A0A0P1F0F7"/>
<keyword evidence="1" id="KW-0472">Membrane</keyword>
<keyword evidence="2" id="KW-0732">Signal</keyword>
<reference evidence="3 4" key="1">
    <citation type="submission" date="2015-09" db="EMBL/GenBank/DDBJ databases">
        <authorList>
            <consortium name="Swine Surveillance"/>
        </authorList>
    </citation>
    <scope>NUCLEOTIDE SEQUENCE [LARGE SCALE GENOMIC DNA]</scope>
    <source>
        <strain evidence="3 4">CECT 4292</strain>
    </source>
</reference>
<organism evidence="3 4">
    <name type="scientific">Ruegeria atlantica</name>
    <dbReference type="NCBI Taxonomy" id="81569"/>
    <lineage>
        <taxon>Bacteria</taxon>
        <taxon>Pseudomonadati</taxon>
        <taxon>Pseudomonadota</taxon>
        <taxon>Alphaproteobacteria</taxon>
        <taxon>Rhodobacterales</taxon>
        <taxon>Roseobacteraceae</taxon>
        <taxon>Ruegeria</taxon>
    </lineage>
</organism>
<name>A0A0P1F0F7_9RHOB</name>
<feature type="signal peptide" evidence="2">
    <location>
        <begin position="1"/>
        <end position="22"/>
    </location>
</feature>
<gene>
    <name evidence="3" type="ORF">RUA4292_00848</name>
</gene>
<protein>
    <recommendedName>
        <fullName evidence="5">DUF4956 domain-containing protein</fullName>
    </recommendedName>
</protein>
<evidence type="ECO:0000313" key="3">
    <source>
        <dbReference type="EMBL" id="CUH46682.1"/>
    </source>
</evidence>
<evidence type="ECO:0000313" key="4">
    <source>
        <dbReference type="Proteomes" id="UP000050783"/>
    </source>
</evidence>
<dbReference type="Proteomes" id="UP000050783">
    <property type="component" value="Unassembled WGS sequence"/>
</dbReference>